<accession>C0GFT1</accession>
<evidence type="ECO:0000256" key="2">
    <source>
        <dbReference type="ARBA" id="ARBA00022448"/>
    </source>
</evidence>
<evidence type="ECO:0000256" key="4">
    <source>
        <dbReference type="SAM" id="SignalP"/>
    </source>
</evidence>
<feature type="domain" description="Solute-binding protein family 5" evidence="5">
    <location>
        <begin position="80"/>
        <end position="434"/>
    </location>
</feature>
<comment type="similarity">
    <text evidence="1">Belongs to the bacterial solute-binding protein 5 family.</text>
</comment>
<evidence type="ECO:0000256" key="3">
    <source>
        <dbReference type="ARBA" id="ARBA00022729"/>
    </source>
</evidence>
<dbReference type="GO" id="GO:1904680">
    <property type="term" value="F:peptide transmembrane transporter activity"/>
    <property type="evidence" value="ECO:0007669"/>
    <property type="project" value="TreeGrafter"/>
</dbReference>
<dbReference type="SUPFAM" id="SSF53850">
    <property type="entry name" value="Periplasmic binding protein-like II"/>
    <property type="match status" value="1"/>
</dbReference>
<dbReference type="GO" id="GO:0042597">
    <property type="term" value="C:periplasmic space"/>
    <property type="evidence" value="ECO:0007669"/>
    <property type="project" value="UniProtKB-ARBA"/>
</dbReference>
<evidence type="ECO:0000259" key="5">
    <source>
        <dbReference type="Pfam" id="PF00496"/>
    </source>
</evidence>
<comment type="caution">
    <text evidence="6">The sequence shown here is derived from an EMBL/GenBank/DDBJ whole genome shotgun (WGS) entry which is preliminary data.</text>
</comment>
<dbReference type="CDD" id="cd08518">
    <property type="entry name" value="PBP2_NikA_DppA_OppA_like_19"/>
    <property type="match status" value="1"/>
</dbReference>
<dbReference type="PIRSF" id="PIRSF002741">
    <property type="entry name" value="MppA"/>
    <property type="match status" value="1"/>
</dbReference>
<dbReference type="InterPro" id="IPR030678">
    <property type="entry name" value="Peptide/Ni-bd"/>
</dbReference>
<dbReference type="GO" id="GO:0043190">
    <property type="term" value="C:ATP-binding cassette (ABC) transporter complex"/>
    <property type="evidence" value="ECO:0007669"/>
    <property type="project" value="InterPro"/>
</dbReference>
<sequence>MLKRRGFVLVLLVVLVALVASGCGQPQNNGADAEFEQSDQLVLAIGGEPDDGFDPTIGWGRYGSPLFQSTLLRRDDDLNVENDLATDYEVSEDGLVWTVSIRDDVVFSDGEPLTADDVVYTFLTAKESGSVVDLNVLSDAVALDETTVEFTLTRPQSTFINNLITTGIVPAHAHGAGYAEDPVGSGPYKFVQWDRGQQLIVEANPEYYGQKPYFQKITFLFLSEDGAFAAANAGDLDLVAVPAALAQQNVTGMSLKAIESIDNRGIMFPFVEAGGQTDDGYPVGNDVTADLALRQAINVAVDRQALVDGVLNGFGTPAYSASDGMPWWNPDTVFADGDFDAARDILEEGGWTEVDGIWQKGELTAEFSLYYPASDQVRQSLAIAVADMLKPLGINIIVEGKSWDEIQANMYSNAVMFGWGSHDPQELYNLYSSQTAGIGWYNTGYYSNEKVDEYMELALAATTVEEAMNYWQLAQWDGETGLSALGDAPWAWLVNLQHTYLVREGLNIGRQRIHPHGHGWPVTDNIVDWRWDD</sequence>
<dbReference type="InterPro" id="IPR039424">
    <property type="entry name" value="SBP_5"/>
</dbReference>
<dbReference type="Pfam" id="PF00496">
    <property type="entry name" value="SBP_bac_5"/>
    <property type="match status" value="1"/>
</dbReference>
<gene>
    <name evidence="6" type="ORF">DealDRAFT_1340</name>
</gene>
<organism evidence="6 7">
    <name type="scientific">Dethiobacter alkaliphilus AHT 1</name>
    <dbReference type="NCBI Taxonomy" id="555088"/>
    <lineage>
        <taxon>Bacteria</taxon>
        <taxon>Bacillati</taxon>
        <taxon>Bacillota</taxon>
        <taxon>Dethiobacteria</taxon>
        <taxon>Dethiobacterales</taxon>
        <taxon>Dethiobacteraceae</taxon>
        <taxon>Dethiobacter</taxon>
    </lineage>
</organism>
<dbReference type="EMBL" id="ACJM01000006">
    <property type="protein sequence ID" value="EEG77620.1"/>
    <property type="molecule type" value="Genomic_DNA"/>
</dbReference>
<evidence type="ECO:0000313" key="6">
    <source>
        <dbReference type="EMBL" id="EEG77620.1"/>
    </source>
</evidence>
<dbReference type="PROSITE" id="PS51257">
    <property type="entry name" value="PROKAR_LIPOPROTEIN"/>
    <property type="match status" value="1"/>
</dbReference>
<proteinExistence type="inferred from homology"/>
<protein>
    <submittedName>
        <fullName evidence="6">Extracellular solute-binding protein family 5</fullName>
    </submittedName>
</protein>
<dbReference type="InterPro" id="IPR000914">
    <property type="entry name" value="SBP_5_dom"/>
</dbReference>
<dbReference type="PANTHER" id="PTHR30290:SF9">
    <property type="entry name" value="OLIGOPEPTIDE-BINDING PROTEIN APPA"/>
    <property type="match status" value="1"/>
</dbReference>
<name>C0GFT1_DETAL</name>
<evidence type="ECO:0000256" key="1">
    <source>
        <dbReference type="ARBA" id="ARBA00005695"/>
    </source>
</evidence>
<evidence type="ECO:0000313" key="7">
    <source>
        <dbReference type="Proteomes" id="UP000006443"/>
    </source>
</evidence>
<dbReference type="Gene3D" id="3.40.190.10">
    <property type="entry name" value="Periplasmic binding protein-like II"/>
    <property type="match status" value="1"/>
</dbReference>
<feature type="chain" id="PRO_5038344354" evidence="4">
    <location>
        <begin position="23"/>
        <end position="533"/>
    </location>
</feature>
<reference evidence="6 7" key="1">
    <citation type="submission" date="2009-02" db="EMBL/GenBank/DDBJ databases">
        <title>Sequencing of the draft genome and assembly of Dethiobacter alkaliphilus AHT 1.</title>
        <authorList>
            <consortium name="US DOE Joint Genome Institute (JGI-PGF)"/>
            <person name="Lucas S."/>
            <person name="Copeland A."/>
            <person name="Lapidus A."/>
            <person name="Glavina del Rio T."/>
            <person name="Dalin E."/>
            <person name="Tice H."/>
            <person name="Bruce D."/>
            <person name="Goodwin L."/>
            <person name="Pitluck S."/>
            <person name="Larimer F."/>
            <person name="Land M.L."/>
            <person name="Hauser L."/>
            <person name="Muyzer G."/>
        </authorList>
    </citation>
    <scope>NUCLEOTIDE SEQUENCE [LARGE SCALE GENOMIC DNA]</scope>
    <source>
        <strain evidence="6 7">AHT 1</strain>
    </source>
</reference>
<dbReference type="OrthoDB" id="9772924at2"/>
<dbReference type="GO" id="GO:0015833">
    <property type="term" value="P:peptide transport"/>
    <property type="evidence" value="ECO:0007669"/>
    <property type="project" value="TreeGrafter"/>
</dbReference>
<keyword evidence="3 4" id="KW-0732">Signal</keyword>
<feature type="signal peptide" evidence="4">
    <location>
        <begin position="1"/>
        <end position="22"/>
    </location>
</feature>
<dbReference type="AlphaFoldDB" id="C0GFT1"/>
<dbReference type="PANTHER" id="PTHR30290">
    <property type="entry name" value="PERIPLASMIC BINDING COMPONENT OF ABC TRANSPORTER"/>
    <property type="match status" value="1"/>
</dbReference>
<dbReference type="STRING" id="555088.DealDRAFT_1340"/>
<dbReference type="RefSeq" id="WP_008516015.1">
    <property type="nucleotide sequence ID" value="NZ_ACJM01000006.1"/>
</dbReference>
<dbReference type="Proteomes" id="UP000006443">
    <property type="component" value="Unassembled WGS sequence"/>
</dbReference>
<dbReference type="eggNOG" id="COG0747">
    <property type="taxonomic scope" value="Bacteria"/>
</dbReference>
<dbReference type="Gene3D" id="3.10.105.10">
    <property type="entry name" value="Dipeptide-binding Protein, Domain 3"/>
    <property type="match status" value="1"/>
</dbReference>
<keyword evidence="2" id="KW-0813">Transport</keyword>
<keyword evidence="7" id="KW-1185">Reference proteome</keyword>